<keyword evidence="2" id="KW-1133">Transmembrane helix</keyword>
<keyword evidence="4" id="KW-1185">Reference proteome</keyword>
<dbReference type="Proteomes" id="UP000608071">
    <property type="component" value="Unassembled WGS sequence"/>
</dbReference>
<evidence type="ECO:0000256" key="2">
    <source>
        <dbReference type="SAM" id="Phobius"/>
    </source>
</evidence>
<accession>A0ABR8STB5</accession>
<evidence type="ECO:0000256" key="1">
    <source>
        <dbReference type="SAM" id="Coils"/>
    </source>
</evidence>
<sequence>MEENNIVVAVFNDDSKAYQVLSESKSKSHEQYKILDAAVIQKENGKIVFKDGFSSPSEADASALKSSLIGSMIGILGGPIGILLGGSIGSMIGASKVVNRHKEGFSLIERTVAELYNGETAFVANIQENNEVAFNYFLQQYDPKFVYRKEVSMMEHEMNKAREMEQQLAQEEEERKRKERVEDIQEKAEEMKERIKSEFHRIKEKLTEK</sequence>
<keyword evidence="2" id="KW-0812">Transmembrane</keyword>
<evidence type="ECO:0008006" key="5">
    <source>
        <dbReference type="Google" id="ProtNLM"/>
    </source>
</evidence>
<evidence type="ECO:0000313" key="3">
    <source>
        <dbReference type="EMBL" id="MBD7966598.1"/>
    </source>
</evidence>
<keyword evidence="1" id="KW-0175">Coiled coil</keyword>
<dbReference type="EMBL" id="JACSQL010000001">
    <property type="protein sequence ID" value="MBD7966598.1"/>
    <property type="molecule type" value="Genomic_DNA"/>
</dbReference>
<gene>
    <name evidence="3" type="ORF">H9647_00825</name>
</gene>
<keyword evidence="2" id="KW-0472">Membrane</keyword>
<organism evidence="3 4">
    <name type="scientific">Paenibacillus gallinarum</name>
    <dbReference type="NCBI Taxonomy" id="2762232"/>
    <lineage>
        <taxon>Bacteria</taxon>
        <taxon>Bacillati</taxon>
        <taxon>Bacillota</taxon>
        <taxon>Bacilli</taxon>
        <taxon>Bacillales</taxon>
        <taxon>Paenibacillaceae</taxon>
        <taxon>Paenibacillus</taxon>
    </lineage>
</organism>
<comment type="caution">
    <text evidence="3">The sequence shown here is derived from an EMBL/GenBank/DDBJ whole genome shotgun (WGS) entry which is preliminary data.</text>
</comment>
<feature type="coiled-coil region" evidence="1">
    <location>
        <begin position="151"/>
        <end position="205"/>
    </location>
</feature>
<name>A0ABR8STB5_9BACL</name>
<proteinExistence type="predicted"/>
<evidence type="ECO:0000313" key="4">
    <source>
        <dbReference type="Proteomes" id="UP000608071"/>
    </source>
</evidence>
<reference evidence="3 4" key="1">
    <citation type="submission" date="2020-08" db="EMBL/GenBank/DDBJ databases">
        <title>A Genomic Blueprint of the Chicken Gut Microbiome.</title>
        <authorList>
            <person name="Gilroy R."/>
            <person name="Ravi A."/>
            <person name="Getino M."/>
            <person name="Pursley I."/>
            <person name="Horton D.L."/>
            <person name="Alikhan N.-F."/>
            <person name="Baker D."/>
            <person name="Gharbi K."/>
            <person name="Hall N."/>
            <person name="Watson M."/>
            <person name="Adriaenssens E.M."/>
            <person name="Foster-Nyarko E."/>
            <person name="Jarju S."/>
            <person name="Secka A."/>
            <person name="Antonio M."/>
            <person name="Oren A."/>
            <person name="Chaudhuri R."/>
            <person name="La Ragione R.M."/>
            <person name="Hildebrand F."/>
            <person name="Pallen M.J."/>
        </authorList>
    </citation>
    <scope>NUCLEOTIDE SEQUENCE [LARGE SCALE GENOMIC DNA]</scope>
    <source>
        <strain evidence="3 4">Sa2BVA9</strain>
    </source>
</reference>
<dbReference type="RefSeq" id="WP_191797284.1">
    <property type="nucleotide sequence ID" value="NZ_JACSQL010000001.1"/>
</dbReference>
<feature type="transmembrane region" description="Helical" evidence="2">
    <location>
        <begin position="68"/>
        <end position="92"/>
    </location>
</feature>
<protein>
    <recommendedName>
        <fullName evidence="5">DUF1269 domain-containing protein</fullName>
    </recommendedName>
</protein>